<dbReference type="EMBL" id="MK017820">
    <property type="protein sequence ID" value="AZF89485.1"/>
    <property type="molecule type" value="Genomic_DNA"/>
</dbReference>
<name>A0A5H2TMD0_9CAUD</name>
<reference evidence="1 2" key="1">
    <citation type="submission" date="2018-10" db="EMBL/GenBank/DDBJ databases">
        <title>Complete genome sequence of Clostridium perfringens phage CPD7.</title>
        <authorList>
            <person name="Shin D."/>
            <person name="Ryu S."/>
        </authorList>
    </citation>
    <scope>NUCLEOTIDE SEQUENCE [LARGE SCALE GENOMIC DNA]</scope>
</reference>
<sequence>MSNRNTRKSYYNRVYQEYQVNGWDFDKLVGRYKPDTIINNPNAYEVFKNRVIKDRKFRREREKIEQEYKEIQTKSKQKGYEIRQKQYEKIDKMKIQNAEKKGVINRNNVFLNKKQVKQLKNIYTEHKELYKVFKEKLVEDYGFNSDDIALLEGEILQSNKGNTFQLPINVKGFKSFENLINSFTLQGNVDNLIKIYKKDIESLENNRMTINDRIEGKDFITLFEQLHEDRVISEGELIDLMNMIKHTRFTTKEAIRNHFGKLTNLIESDPKTGVKIKNYYSTLKNWINLFDKADYTVRK</sequence>
<organism evidence="1 2">
    <name type="scientific">Clostridium phage CPD7</name>
    <dbReference type="NCBI Taxonomy" id="2483608"/>
    <lineage>
        <taxon>Viruses</taxon>
        <taxon>Duplodnaviria</taxon>
        <taxon>Heunggongvirae</taxon>
        <taxon>Uroviricota</taxon>
        <taxon>Caudoviricetes</taxon>
        <taxon>Guelinviridae</taxon>
        <taxon>Susfortunavirus</taxon>
        <taxon>Susfortunavirus susfortuna</taxon>
    </lineage>
</organism>
<dbReference type="Proteomes" id="UP000325900">
    <property type="component" value="Segment"/>
</dbReference>
<protein>
    <submittedName>
        <fullName evidence="1">Uncharacterized protein</fullName>
    </submittedName>
</protein>
<evidence type="ECO:0000313" key="1">
    <source>
        <dbReference type="EMBL" id="AZF89485.1"/>
    </source>
</evidence>
<gene>
    <name evidence="1" type="ORF">CPD7_17</name>
</gene>
<proteinExistence type="predicted"/>
<accession>A0A5H2TMD0</accession>
<evidence type="ECO:0000313" key="2">
    <source>
        <dbReference type="Proteomes" id="UP000325900"/>
    </source>
</evidence>